<organism evidence="2 3">
    <name type="scientific">Spodoptera exigua</name>
    <name type="common">Beet armyworm</name>
    <name type="synonym">Noctua fulgens</name>
    <dbReference type="NCBI Taxonomy" id="7107"/>
    <lineage>
        <taxon>Eukaryota</taxon>
        <taxon>Metazoa</taxon>
        <taxon>Ecdysozoa</taxon>
        <taxon>Arthropoda</taxon>
        <taxon>Hexapoda</taxon>
        <taxon>Insecta</taxon>
        <taxon>Pterygota</taxon>
        <taxon>Neoptera</taxon>
        <taxon>Endopterygota</taxon>
        <taxon>Lepidoptera</taxon>
        <taxon>Glossata</taxon>
        <taxon>Ditrysia</taxon>
        <taxon>Noctuoidea</taxon>
        <taxon>Noctuidae</taxon>
        <taxon>Amphipyrinae</taxon>
        <taxon>Spodoptera</taxon>
    </lineage>
</organism>
<name>A0A922M8F0_SPOEX</name>
<gene>
    <name evidence="2" type="ORF">HF086_014330</name>
</gene>
<feature type="region of interest" description="Disordered" evidence="1">
    <location>
        <begin position="125"/>
        <end position="144"/>
    </location>
</feature>
<accession>A0A922M8F0</accession>
<dbReference type="Proteomes" id="UP000814243">
    <property type="component" value="Unassembled WGS sequence"/>
</dbReference>
<feature type="region of interest" description="Disordered" evidence="1">
    <location>
        <begin position="351"/>
        <end position="377"/>
    </location>
</feature>
<evidence type="ECO:0000313" key="2">
    <source>
        <dbReference type="EMBL" id="KAH9631858.1"/>
    </source>
</evidence>
<feature type="compositionally biased region" description="Basic and acidic residues" evidence="1">
    <location>
        <begin position="351"/>
        <end position="362"/>
    </location>
</feature>
<reference evidence="2" key="1">
    <citation type="journal article" date="2021" name="G3 (Bethesda)">
        <title>Genome and transcriptome analysis of the beet armyworm Spodoptera exigua reveals targets for pest control. .</title>
        <authorList>
            <person name="Simon S."/>
            <person name="Breeschoten T."/>
            <person name="Jansen H.J."/>
            <person name="Dirks R.P."/>
            <person name="Schranz M.E."/>
            <person name="Ros V.I.D."/>
        </authorList>
    </citation>
    <scope>NUCLEOTIDE SEQUENCE</scope>
    <source>
        <strain evidence="2">TB_SE_WUR_2020</strain>
    </source>
</reference>
<dbReference type="AlphaFoldDB" id="A0A922M8F0"/>
<protein>
    <submittedName>
        <fullName evidence="2">Uncharacterized protein</fullName>
    </submittedName>
</protein>
<evidence type="ECO:0000313" key="3">
    <source>
        <dbReference type="Proteomes" id="UP000814243"/>
    </source>
</evidence>
<proteinExistence type="predicted"/>
<sequence length="417" mass="47545">MATEWQPSVKEINGINLANYFPHQRSYNSVVYIHKKYLDEQKAPAVKKEKLKTIKEGKSKHDKCHQVNSEKNTEISDNNRTYKICGNNNDSVLEHTIRFAKNLVPLVIPQSDENLPVFYTIKTSKKPKKRDKKPQECFKHQEQTYEKDEPKKVIETYRKVRKESFSVRESISSSNTLDDLNINQSLTCTLSEVSEKKFHKKEPHPNKKTHKAPKIAVSESFEALATENQGDSKIKIHLMNEKDKNLLTESLKMPILSAIKECISELSNSQNNNDISALQKILKCNTSKLDTILEKIASIEKRLDVCSLEKKISHTDKKISSTVLTPSSKPSALEQLEEDLLEVKEDYSSEEELHQEMLDRRSKSAVTELTSEEKSVRKGVNLGAGEVGFKEPSTVGIKPSHPNRIPARFCWTDAARK</sequence>
<dbReference type="EMBL" id="JACEFF010000740">
    <property type="protein sequence ID" value="KAH9631858.1"/>
    <property type="molecule type" value="Genomic_DNA"/>
</dbReference>
<evidence type="ECO:0000256" key="1">
    <source>
        <dbReference type="SAM" id="MobiDB-lite"/>
    </source>
</evidence>
<comment type="caution">
    <text evidence="2">The sequence shown here is derived from an EMBL/GenBank/DDBJ whole genome shotgun (WGS) entry which is preliminary data.</text>
</comment>
<feature type="compositionally biased region" description="Basic and acidic residues" evidence="1">
    <location>
        <begin position="133"/>
        <end position="144"/>
    </location>
</feature>